<sequence>MFLLITYDVSMTDEKAGARRLRRVAKACTSYGTRVQKSVFEMQLGQTEWVALRARLLDEIDPARDSLRVYFIDQTSKTRIEHFGAGRPANLVEDTLAL</sequence>
<comment type="subunit">
    <text evidence="9">Homodimer, forms a heterotetramer with a Cas1 homodimer.</text>
</comment>
<comment type="caution">
    <text evidence="11">The sequence shown here is derived from an EMBL/GenBank/DDBJ whole genome shotgun (WGS) entry which is preliminary data.</text>
</comment>
<dbReference type="GO" id="GO:0004521">
    <property type="term" value="F:RNA endonuclease activity"/>
    <property type="evidence" value="ECO:0007669"/>
    <property type="project" value="UniProtKB-UniRule"/>
</dbReference>
<evidence type="ECO:0000256" key="9">
    <source>
        <dbReference type="HAMAP-Rule" id="MF_01471"/>
    </source>
</evidence>
<evidence type="ECO:0000313" key="11">
    <source>
        <dbReference type="EMBL" id="OAM88839.1"/>
    </source>
</evidence>
<dbReference type="Proteomes" id="UP000078486">
    <property type="component" value="Unassembled WGS sequence"/>
</dbReference>
<evidence type="ECO:0000256" key="7">
    <source>
        <dbReference type="ARBA" id="ARBA00022842"/>
    </source>
</evidence>
<dbReference type="PIRSF" id="PIRSF032582">
    <property type="entry name" value="Cas2"/>
    <property type="match status" value="1"/>
</dbReference>
<dbReference type="InterPro" id="IPR019199">
    <property type="entry name" value="Virulence_VapD/CRISPR_Cas2"/>
</dbReference>
<dbReference type="GO" id="GO:0051607">
    <property type="term" value="P:defense response to virus"/>
    <property type="evidence" value="ECO:0007669"/>
    <property type="project" value="UniProtKB-UniRule"/>
</dbReference>
<dbReference type="SUPFAM" id="SSF143430">
    <property type="entry name" value="TTP0101/SSO1404-like"/>
    <property type="match status" value="1"/>
</dbReference>
<keyword evidence="4 9" id="KW-0479">Metal-binding</keyword>
<dbReference type="STRING" id="1184151.AW736_17645"/>
<evidence type="ECO:0000256" key="1">
    <source>
        <dbReference type="ARBA" id="ARBA00001946"/>
    </source>
</evidence>
<dbReference type="GO" id="GO:0043571">
    <property type="term" value="P:maintenance of CRISPR repeat elements"/>
    <property type="evidence" value="ECO:0007669"/>
    <property type="project" value="UniProtKB-UniRule"/>
</dbReference>
<keyword evidence="7 9" id="KW-0460">Magnesium</keyword>
<dbReference type="NCBIfam" id="TIGR01573">
    <property type="entry name" value="cas2"/>
    <property type="match status" value="1"/>
</dbReference>
<proteinExistence type="inferred from homology"/>
<dbReference type="Pfam" id="PF09827">
    <property type="entry name" value="CRISPR_Cas2"/>
    <property type="match status" value="1"/>
</dbReference>
<evidence type="ECO:0000256" key="5">
    <source>
        <dbReference type="ARBA" id="ARBA00022759"/>
    </source>
</evidence>
<dbReference type="EMBL" id="LRRQ01000119">
    <property type="protein sequence ID" value="OAM88839.1"/>
    <property type="molecule type" value="Genomic_DNA"/>
</dbReference>
<dbReference type="InterPro" id="IPR021127">
    <property type="entry name" value="CRISPR_associated_Cas2"/>
</dbReference>
<dbReference type="PANTHER" id="PTHR34405:SF3">
    <property type="entry name" value="CRISPR-ASSOCIATED ENDORIBONUCLEASE CAS2 3"/>
    <property type="match status" value="1"/>
</dbReference>
<comment type="similarity">
    <text evidence="2 9 10">Belongs to the CRISPR-associated endoribonuclease Cas2 protein family.</text>
</comment>
<evidence type="ECO:0000256" key="6">
    <source>
        <dbReference type="ARBA" id="ARBA00022801"/>
    </source>
</evidence>
<dbReference type="EC" id="3.1.-.-" evidence="9"/>
<accession>A0A178II83</accession>
<gene>
    <name evidence="9" type="primary">cas2</name>
    <name evidence="11" type="ORF">AW736_17645</name>
</gene>
<reference evidence="11 12" key="1">
    <citation type="submission" date="2016-01" db="EMBL/GenBank/DDBJ databases">
        <title>High potential of lignocellulose degradation of a new Verrucomicrobia species.</title>
        <authorList>
            <person name="Wang Y."/>
            <person name="Shi Y."/>
            <person name="Qiu Z."/>
            <person name="Liu S."/>
            <person name="Yang H."/>
        </authorList>
    </citation>
    <scope>NUCLEOTIDE SEQUENCE [LARGE SCALE GENOMIC DNA]</scope>
    <source>
        <strain evidence="11 12">TSB47</strain>
    </source>
</reference>
<dbReference type="HAMAP" id="MF_01471">
    <property type="entry name" value="Cas2"/>
    <property type="match status" value="1"/>
</dbReference>
<evidence type="ECO:0000256" key="3">
    <source>
        <dbReference type="ARBA" id="ARBA00022722"/>
    </source>
</evidence>
<dbReference type="AlphaFoldDB" id="A0A178II83"/>
<comment type="cofactor">
    <cofactor evidence="1 9">
        <name>Mg(2+)</name>
        <dbReference type="ChEBI" id="CHEBI:18420"/>
    </cofactor>
</comment>
<feature type="binding site" evidence="9">
    <location>
        <position position="8"/>
    </location>
    <ligand>
        <name>Mg(2+)</name>
        <dbReference type="ChEBI" id="CHEBI:18420"/>
        <note>catalytic</note>
    </ligand>
</feature>
<keyword evidence="5 9" id="KW-0255">Endonuclease</keyword>
<dbReference type="Gene3D" id="3.30.70.240">
    <property type="match status" value="1"/>
</dbReference>
<keyword evidence="6 9" id="KW-0378">Hydrolase</keyword>
<protein>
    <recommendedName>
        <fullName evidence="9">CRISPR-associated endoribonuclease Cas2</fullName>
        <ecNumber evidence="9">3.1.-.-</ecNumber>
    </recommendedName>
</protein>
<dbReference type="RefSeq" id="WP_068771588.1">
    <property type="nucleotide sequence ID" value="NZ_CP109796.1"/>
</dbReference>
<dbReference type="GO" id="GO:0016787">
    <property type="term" value="F:hydrolase activity"/>
    <property type="evidence" value="ECO:0007669"/>
    <property type="project" value="UniProtKB-KW"/>
</dbReference>
<dbReference type="CDD" id="cd09725">
    <property type="entry name" value="Cas2_I_II_III"/>
    <property type="match status" value="1"/>
</dbReference>
<dbReference type="GO" id="GO:0046872">
    <property type="term" value="F:metal ion binding"/>
    <property type="evidence" value="ECO:0007669"/>
    <property type="project" value="UniProtKB-UniRule"/>
</dbReference>
<evidence type="ECO:0000313" key="12">
    <source>
        <dbReference type="Proteomes" id="UP000078486"/>
    </source>
</evidence>
<evidence type="ECO:0000256" key="4">
    <source>
        <dbReference type="ARBA" id="ARBA00022723"/>
    </source>
</evidence>
<dbReference type="PANTHER" id="PTHR34405">
    <property type="entry name" value="CRISPR-ASSOCIATED ENDORIBONUCLEASE CAS2"/>
    <property type="match status" value="1"/>
</dbReference>
<comment type="function">
    <text evidence="9">CRISPR (clustered regularly interspaced short palindromic repeat), is an adaptive immune system that provides protection against mobile genetic elements (viruses, transposable elements and conjugative plasmids). CRISPR clusters contain sequences complementary to antecedent mobile elements and target invading nucleic acids. CRISPR clusters are transcribed and processed into CRISPR RNA (crRNA). Functions as a ssRNA-specific endoribonuclease. Involved in the integration of spacer DNA into the CRISPR cassette.</text>
</comment>
<evidence type="ECO:0000256" key="8">
    <source>
        <dbReference type="ARBA" id="ARBA00023118"/>
    </source>
</evidence>
<name>A0A178II83_9BACT</name>
<keyword evidence="12" id="KW-1185">Reference proteome</keyword>
<keyword evidence="8 9" id="KW-0051">Antiviral defense</keyword>
<evidence type="ECO:0000256" key="10">
    <source>
        <dbReference type="PIRNR" id="PIRNR032582"/>
    </source>
</evidence>
<organism evidence="11 12">
    <name type="scientific">Termitidicoccus mucosus</name>
    <dbReference type="NCBI Taxonomy" id="1184151"/>
    <lineage>
        <taxon>Bacteria</taxon>
        <taxon>Pseudomonadati</taxon>
        <taxon>Verrucomicrobiota</taxon>
        <taxon>Opitutia</taxon>
        <taxon>Opitutales</taxon>
        <taxon>Opitutaceae</taxon>
        <taxon>Termitidicoccus</taxon>
    </lineage>
</organism>
<keyword evidence="3 9" id="KW-0540">Nuclease</keyword>
<dbReference type="OrthoDB" id="9798176at2"/>
<evidence type="ECO:0000256" key="2">
    <source>
        <dbReference type="ARBA" id="ARBA00009959"/>
    </source>
</evidence>